<dbReference type="PANTHER" id="PTHR31084">
    <property type="entry name" value="ALPHA-L-FUCOSIDASE 2"/>
    <property type="match status" value="1"/>
</dbReference>
<evidence type="ECO:0000259" key="3">
    <source>
        <dbReference type="Pfam" id="PF22124"/>
    </source>
</evidence>
<feature type="domain" description="Alpha fucosidase A-like C-terminal" evidence="2">
    <location>
        <begin position="740"/>
        <end position="793"/>
    </location>
</feature>
<feature type="domain" description="Glycosyl hydrolase family 95 catalytic" evidence="3">
    <location>
        <begin position="306"/>
        <end position="728"/>
    </location>
</feature>
<dbReference type="InterPro" id="IPR012341">
    <property type="entry name" value="6hp_glycosidase-like_sf"/>
</dbReference>
<dbReference type="InterPro" id="IPR016518">
    <property type="entry name" value="Alpha-L-fucosidase"/>
</dbReference>
<name>A0ABT0J8I3_9MICO</name>
<keyword evidence="4" id="KW-0378">Hydrolase</keyword>
<dbReference type="Pfam" id="PF14498">
    <property type="entry name" value="Glyco_hyd_65N_2"/>
    <property type="match status" value="1"/>
</dbReference>
<dbReference type="InterPro" id="IPR049053">
    <property type="entry name" value="AFCA-like_C"/>
</dbReference>
<evidence type="ECO:0000313" key="5">
    <source>
        <dbReference type="Proteomes" id="UP001651050"/>
    </source>
</evidence>
<dbReference type="Pfam" id="PF22124">
    <property type="entry name" value="Glyco_hydro_95_cat"/>
    <property type="match status" value="1"/>
</dbReference>
<dbReference type="InterPro" id="IPR054363">
    <property type="entry name" value="GH95_cat"/>
</dbReference>
<dbReference type="PIRSF" id="PIRSF007663">
    <property type="entry name" value="UCP007663"/>
    <property type="match status" value="1"/>
</dbReference>
<keyword evidence="5" id="KW-1185">Reference proteome</keyword>
<dbReference type="EMBL" id="JALQCY010000007">
    <property type="protein sequence ID" value="MCK9795808.1"/>
    <property type="molecule type" value="Genomic_DNA"/>
</dbReference>
<dbReference type="InterPro" id="IPR008928">
    <property type="entry name" value="6-hairpin_glycosidase_sf"/>
</dbReference>
<evidence type="ECO:0000259" key="1">
    <source>
        <dbReference type="Pfam" id="PF14498"/>
    </source>
</evidence>
<dbReference type="SUPFAM" id="SSF48208">
    <property type="entry name" value="Six-hairpin glycosidases"/>
    <property type="match status" value="1"/>
</dbReference>
<protein>
    <submittedName>
        <fullName evidence="4">Glycoside hydrolase family 95 protein</fullName>
    </submittedName>
</protein>
<dbReference type="Proteomes" id="UP001651050">
    <property type="component" value="Unassembled WGS sequence"/>
</dbReference>
<proteinExistence type="predicted"/>
<sequence>MGPLPATTHVLHADRTASRWVEAYPVGNGFRGAMCAGRPGVEHLWVNDGTAWSGPASQDPLAGSRARGLEHLARVRAAVAAGDVRRAEELLADTQTPWAQAYLPLAEVDVAVEPAHDAPVRVPARGPVRRELDLRTGVATHTWEHPVAGRVVQETWADARGGALVHTVRAEHPVRLTARVDSLLRASDLPPGVTGGPGALVRAVDLPVDVPPGHHPEGELRYDRTGGRTGVVAVVAPADPDAAVLDATLRTGPARTHVLLVATATTDPPGDAAAAPAEVIAAQLAAATGDGGAGAVPDGAAAGLRERLRAAHVAEHARLYGRVHLDLPSPDGADDLPTPARIAAAAERPDPGLSALAFHFGRYLLLSSSRPGGLPATLQGLWNPWLPGPWSSGYTLNINLQMAYWAAGTTALAECQEPLLAYVRRLADGPGAEVARELYGATGWVAHHNSDAWGHAGPVGNGRGDAKWSAWALGGTWLSQHLVEHHRFTGDDEALRRAWPALRGAGEFALDWIQSSGGPGPGDAGLRAWTSPSTSPENEFVAPDGAPAAVTTSATMDVALLRGLASGCREAAAALGLDDADEPWLARLEAVVAALPDPAVGARGELLEWDREVTEAEPEHRHLSHLVGLYPLGTLDPGTTPDLARAAARSLELRGRESTGWSLAWRIALWARLGHGDRAHDQVLLSLRPADDSAGGQRGGLYPNVFSAHPPFQIDGNLGLTAGVAEMLLQSHRRADGRVRLDLLPALPGAWPDGEVTGLRARGGTEVGLAWRDGGLTRVSLRAPGDRGVEVAVHHGGVSGPGGVVTVPAGATVVLDVPGDLPVAGTAVPTAPRS</sequence>
<dbReference type="RefSeq" id="WP_416345662.1">
    <property type="nucleotide sequence ID" value="NZ_JALQCY010000007.1"/>
</dbReference>
<gene>
    <name evidence="4" type="ORF">M1843_18855</name>
</gene>
<dbReference type="Pfam" id="PF21307">
    <property type="entry name" value="Glyco_hydro_95_C"/>
    <property type="match status" value="1"/>
</dbReference>
<accession>A0ABT0J8I3</accession>
<dbReference type="Gene3D" id="1.50.10.10">
    <property type="match status" value="1"/>
</dbReference>
<dbReference type="PANTHER" id="PTHR31084:SF0">
    <property type="entry name" value="ALPHA-L-FUCOSIDASE 2"/>
    <property type="match status" value="1"/>
</dbReference>
<evidence type="ECO:0000313" key="4">
    <source>
        <dbReference type="EMBL" id="MCK9795808.1"/>
    </source>
</evidence>
<dbReference type="GO" id="GO:0016787">
    <property type="term" value="F:hydrolase activity"/>
    <property type="evidence" value="ECO:0007669"/>
    <property type="project" value="UniProtKB-KW"/>
</dbReference>
<comment type="caution">
    <text evidence="4">The sequence shown here is derived from an EMBL/GenBank/DDBJ whole genome shotgun (WGS) entry which is preliminary data.</text>
</comment>
<reference evidence="4 5" key="1">
    <citation type="submission" date="2022-02" db="EMBL/GenBank/DDBJ databases">
        <title>The car tank lid bacteriome: a reservoir of bacteria with potential in bioremediation of fuel.</title>
        <authorList>
            <person name="Vidal-Verdu A."/>
            <person name="Gomez-Martinez D."/>
            <person name="Latorre-Perez A."/>
            <person name="Pereto J."/>
            <person name="Porcar M."/>
        </authorList>
    </citation>
    <scope>NUCLEOTIDE SEQUENCE [LARGE SCALE GENOMIC DNA]</scope>
    <source>
        <strain evidence="4 5">4D.3</strain>
    </source>
</reference>
<dbReference type="InterPro" id="IPR027414">
    <property type="entry name" value="GH95_N_dom"/>
</dbReference>
<feature type="domain" description="Glycosyl hydrolase family 95 N-terminal" evidence="1">
    <location>
        <begin position="12"/>
        <end position="263"/>
    </location>
</feature>
<organism evidence="4 5">
    <name type="scientific">Isoptericola peretonis</name>
    <dbReference type="NCBI Taxonomy" id="2918523"/>
    <lineage>
        <taxon>Bacteria</taxon>
        <taxon>Bacillati</taxon>
        <taxon>Actinomycetota</taxon>
        <taxon>Actinomycetes</taxon>
        <taxon>Micrococcales</taxon>
        <taxon>Promicromonosporaceae</taxon>
        <taxon>Isoptericola</taxon>
    </lineage>
</organism>
<evidence type="ECO:0000259" key="2">
    <source>
        <dbReference type="Pfam" id="PF21307"/>
    </source>
</evidence>